<evidence type="ECO:0000259" key="7">
    <source>
        <dbReference type="Pfam" id="PF00535"/>
    </source>
</evidence>
<dbReference type="Proteomes" id="UP000184386">
    <property type="component" value="Unassembled WGS sequence"/>
</dbReference>
<dbReference type="InterPro" id="IPR043149">
    <property type="entry name" value="TagF_N"/>
</dbReference>
<evidence type="ECO:0000256" key="2">
    <source>
        <dbReference type="ARBA" id="ARBA00010488"/>
    </source>
</evidence>
<evidence type="ECO:0000256" key="3">
    <source>
        <dbReference type="ARBA" id="ARBA00022475"/>
    </source>
</evidence>
<dbReference type="PANTHER" id="PTHR37316:SF3">
    <property type="entry name" value="TEICHOIC ACID GLYCEROL-PHOSPHATE TRANSFERASE"/>
    <property type="match status" value="1"/>
</dbReference>
<evidence type="ECO:0000313" key="9">
    <source>
        <dbReference type="Proteomes" id="UP000184386"/>
    </source>
</evidence>
<dbReference type="OrthoDB" id="9815829at2"/>
<comment type="subcellular location">
    <subcellularLocation>
        <location evidence="1">Cell membrane</location>
        <topology evidence="1">Peripheral membrane protein</topology>
    </subcellularLocation>
</comment>
<dbReference type="InterPro" id="IPR029044">
    <property type="entry name" value="Nucleotide-diphossugar_trans"/>
</dbReference>
<dbReference type="InterPro" id="IPR007554">
    <property type="entry name" value="Glycerophosphate_synth"/>
</dbReference>
<dbReference type="STRING" id="1121322.SAMN02745136_03081"/>
<evidence type="ECO:0000256" key="5">
    <source>
        <dbReference type="ARBA" id="ARBA00022944"/>
    </source>
</evidence>
<keyword evidence="3" id="KW-1003">Cell membrane</keyword>
<dbReference type="GO" id="GO:0019350">
    <property type="term" value="P:teichoic acid biosynthetic process"/>
    <property type="evidence" value="ECO:0007669"/>
    <property type="project" value="UniProtKB-KW"/>
</dbReference>
<dbReference type="Pfam" id="PF00535">
    <property type="entry name" value="Glycos_transf_2"/>
    <property type="match status" value="1"/>
</dbReference>
<dbReference type="GO" id="GO:0047355">
    <property type="term" value="F:CDP-glycerol glycerophosphotransferase activity"/>
    <property type="evidence" value="ECO:0007669"/>
    <property type="project" value="InterPro"/>
</dbReference>
<dbReference type="Gene3D" id="3.40.50.11820">
    <property type="match status" value="1"/>
</dbReference>
<dbReference type="SUPFAM" id="SSF53448">
    <property type="entry name" value="Nucleotide-diphospho-sugar transferases"/>
    <property type="match status" value="1"/>
</dbReference>
<protein>
    <submittedName>
        <fullName evidence="8">CDP-glycerol glycerophosphotransferase, TagB/SpsB family</fullName>
    </submittedName>
</protein>
<proteinExistence type="inferred from homology"/>
<dbReference type="RefSeq" id="WP_073277484.1">
    <property type="nucleotide sequence ID" value="NZ_FRAC01000015.1"/>
</dbReference>
<reference evidence="8 9" key="1">
    <citation type="submission" date="2016-11" db="EMBL/GenBank/DDBJ databases">
        <authorList>
            <person name="Jaros S."/>
            <person name="Januszkiewicz K."/>
            <person name="Wedrychowicz H."/>
        </authorList>
    </citation>
    <scope>NUCLEOTIDE SEQUENCE [LARGE SCALE GENOMIC DNA]</scope>
    <source>
        <strain evidence="8 9">DSM 15929</strain>
    </source>
</reference>
<keyword evidence="4 8" id="KW-0808">Transferase</keyword>
<dbReference type="InterPro" id="IPR051612">
    <property type="entry name" value="Teichoic_Acid_Biosynth"/>
</dbReference>
<dbReference type="PANTHER" id="PTHR37316">
    <property type="entry name" value="TEICHOIC ACID GLYCEROL-PHOSPHATE PRIMASE"/>
    <property type="match status" value="1"/>
</dbReference>
<dbReference type="Gene3D" id="3.40.50.12580">
    <property type="match status" value="1"/>
</dbReference>
<dbReference type="CDD" id="cd00761">
    <property type="entry name" value="Glyco_tranf_GTA_type"/>
    <property type="match status" value="1"/>
</dbReference>
<dbReference type="GO" id="GO:0005886">
    <property type="term" value="C:plasma membrane"/>
    <property type="evidence" value="ECO:0007669"/>
    <property type="project" value="UniProtKB-SubCell"/>
</dbReference>
<name>A0A1M6UGT8_9FIRM</name>
<evidence type="ECO:0000256" key="1">
    <source>
        <dbReference type="ARBA" id="ARBA00004202"/>
    </source>
</evidence>
<evidence type="ECO:0000256" key="6">
    <source>
        <dbReference type="ARBA" id="ARBA00023136"/>
    </source>
</evidence>
<keyword evidence="5" id="KW-0777">Teichoic acid biosynthesis</keyword>
<dbReference type="Gene3D" id="3.90.550.10">
    <property type="entry name" value="Spore Coat Polysaccharide Biosynthesis Protein SpsA, Chain A"/>
    <property type="match status" value="1"/>
</dbReference>
<accession>A0A1M6UGT8</accession>
<organism evidence="8 9">
    <name type="scientific">Anaerocolumna jejuensis DSM 15929</name>
    <dbReference type="NCBI Taxonomy" id="1121322"/>
    <lineage>
        <taxon>Bacteria</taxon>
        <taxon>Bacillati</taxon>
        <taxon>Bacillota</taxon>
        <taxon>Clostridia</taxon>
        <taxon>Lachnospirales</taxon>
        <taxon>Lachnospiraceae</taxon>
        <taxon>Anaerocolumna</taxon>
    </lineage>
</organism>
<dbReference type="Pfam" id="PF04464">
    <property type="entry name" value="Glyphos_transf"/>
    <property type="match status" value="1"/>
</dbReference>
<dbReference type="AlphaFoldDB" id="A0A1M6UGT8"/>
<dbReference type="SUPFAM" id="SSF53756">
    <property type="entry name" value="UDP-Glycosyltransferase/glycogen phosphorylase"/>
    <property type="match status" value="1"/>
</dbReference>
<feature type="domain" description="Glycosyltransferase 2-like" evidence="7">
    <location>
        <begin position="7"/>
        <end position="176"/>
    </location>
</feature>
<keyword evidence="9" id="KW-1185">Reference proteome</keyword>
<sequence>MNEVKVSIIVPVYNVEKYLTVCMESLVHQSLEDIEVIVVNDGSPDNSIKILEKYEKKYPVKVRVFTTENRGVSHARNYGLDRAVGEYIMFVDSDDFIELDMAEKLYTKAITDNNDLVLCARYNVYEVPGKEELQKKEMKVFYMNQNYKMSERKFELVHASPFPWDKLFKRELLKDIRFPEGIRFEDLVLAFEVMAIAESIGVVPEPLYNYRKTTQVGFLNSFSEATKDIVKSFGLLFQFMKEHKLYDTFREELEYVCIRHFFYRYESFYSDEKKGQLPLKIDIINATQDFLDREIPEWPGNHYLKYTASQSLKKHLKHYVDRKKAIRYVSLRDRLPGRLVRILQKIKDKWHNLQKKWTKFKKSRKKITFIKNKIKKLKIYKLFHLPADMRYTKYFEKLPVREKYILFESKHGEDLAGNIFNMIYECKHGAYRDYCINLVLKKELFDTYEELLYNYGINYVKFIELHSDEYLRALASAKYLITDTSFPPYYIKRPEQVYLNTWHGTPLKAMGRIVQDREYGLGNVQRNFYIADYLLYQNEFSKNVFFEDYMLEEAYKGKVLLSGYPRNSSFYRTERREQIRKECFLTDKQVIVYMPTWRGLLHKKQNKEQVSKIFGYLAYLDRKLKPNQILYVKLHPFVKNEINYRELLHVREFPGAYESYDFLNASDMLITDYSSIMFDYAVSGKKIILFTYDREEYLGDRGIYIGLDEMDLPKVDTVKELVKEINKEEHEYPKFYERFCSLDSADCAKKVCDTMFLNQESGLLTEDYSKNKRTNTLINIKNLRDTRENLQFINDLNKHKDENSHIYLNFKAGALKKHSRNLSLLHKNIGYIPLSTGRNNTFLEYAAFAMTFRFGIETKFTRRKLASLVKRENLKNYGNISFDTVINYSGMDLLLLHQFELLANRKIYYFSDFDELKYQKNKKYRKNVEYALKHLGNYTTVVIPSSMNKLKSVEELRNKVNVIVSEESPIHLEMLLKEAK</sequence>
<evidence type="ECO:0000313" key="8">
    <source>
        <dbReference type="EMBL" id="SHK68442.1"/>
    </source>
</evidence>
<dbReference type="InterPro" id="IPR043148">
    <property type="entry name" value="TagF_C"/>
</dbReference>
<comment type="similarity">
    <text evidence="2">Belongs to the CDP-glycerol glycerophosphotransferase family.</text>
</comment>
<dbReference type="EMBL" id="FRAC01000015">
    <property type="protein sequence ID" value="SHK68442.1"/>
    <property type="molecule type" value="Genomic_DNA"/>
</dbReference>
<keyword evidence="6" id="KW-0472">Membrane</keyword>
<dbReference type="InterPro" id="IPR001173">
    <property type="entry name" value="Glyco_trans_2-like"/>
</dbReference>
<evidence type="ECO:0000256" key="4">
    <source>
        <dbReference type="ARBA" id="ARBA00022679"/>
    </source>
</evidence>
<gene>
    <name evidence="8" type="ORF">SAMN02745136_03081</name>
</gene>